<comment type="caution">
    <text evidence="1">The sequence shown here is derived from an EMBL/GenBank/DDBJ whole genome shotgun (WGS) entry which is preliminary data.</text>
</comment>
<dbReference type="EMBL" id="BTSY01000006">
    <property type="protein sequence ID" value="GMT33462.1"/>
    <property type="molecule type" value="Genomic_DNA"/>
</dbReference>
<dbReference type="InterPro" id="IPR013320">
    <property type="entry name" value="ConA-like_dom_sf"/>
</dbReference>
<evidence type="ECO:0000313" key="2">
    <source>
        <dbReference type="EMBL" id="GMT37794.1"/>
    </source>
</evidence>
<dbReference type="Proteomes" id="UP001432322">
    <property type="component" value="Unassembled WGS sequence"/>
</dbReference>
<dbReference type="EMBL" id="BTSY01000269">
    <property type="protein sequence ID" value="GMT37794.1"/>
    <property type="molecule type" value="Genomic_DNA"/>
</dbReference>
<protein>
    <recommendedName>
        <fullName evidence="4">MAM domain-containing protein</fullName>
    </recommendedName>
</protein>
<evidence type="ECO:0008006" key="4">
    <source>
        <dbReference type="Google" id="ProtNLM"/>
    </source>
</evidence>
<feature type="non-terminal residue" evidence="1">
    <location>
        <position position="314"/>
    </location>
</feature>
<name>A0AAV5WUN4_9BILA</name>
<dbReference type="AlphaFoldDB" id="A0AAV5WUN4"/>
<accession>A0AAV5WUN4</accession>
<gene>
    <name evidence="1" type="ORF">PFISCL1PPCAC_24759</name>
    <name evidence="2" type="ORF">PFISCL1PPCAC_29091</name>
</gene>
<evidence type="ECO:0000313" key="1">
    <source>
        <dbReference type="EMBL" id="GMT33462.1"/>
    </source>
</evidence>
<evidence type="ECO:0000313" key="3">
    <source>
        <dbReference type="Proteomes" id="UP001432322"/>
    </source>
</evidence>
<keyword evidence="3" id="KW-1185">Reference proteome</keyword>
<sequence length="314" mass="34040">MGGRWDASKGSTIFGTRSMPDGSFLMAGSPRVLPSAHSAMLVSDPIQCQEGDGLIIFRYWTSPMVRLRACVRRPSMGRRFDWCSDDVTVGDPGPAKITIPGSLQHTFEIVIEAYNFVLSAFGQEGGAAIIDDISYYSPAVYNCRTIAHRPPSTMWPSSLCATFSCGSMPNSSCLSSLGADWSLSSSSVLSHHLGIRHSLHGNYAFTRGPSTSSLIFSAFSLPSSALLEFCVYSASESGVLTVYSTAENTESRVELFHLPSSTGHNWSCNSVELASGTYKGIEFAVEGLENEWHSIGIDEISLIDPVTYQSICRR</sequence>
<organism evidence="1 3">
    <name type="scientific">Pristionchus fissidentatus</name>
    <dbReference type="NCBI Taxonomy" id="1538716"/>
    <lineage>
        <taxon>Eukaryota</taxon>
        <taxon>Metazoa</taxon>
        <taxon>Ecdysozoa</taxon>
        <taxon>Nematoda</taxon>
        <taxon>Chromadorea</taxon>
        <taxon>Rhabditida</taxon>
        <taxon>Rhabditina</taxon>
        <taxon>Diplogasteromorpha</taxon>
        <taxon>Diplogasteroidea</taxon>
        <taxon>Neodiplogasteridae</taxon>
        <taxon>Pristionchus</taxon>
    </lineage>
</organism>
<dbReference type="Gene3D" id="2.60.120.200">
    <property type="match status" value="1"/>
</dbReference>
<proteinExistence type="predicted"/>
<reference evidence="1" key="1">
    <citation type="submission" date="2023-10" db="EMBL/GenBank/DDBJ databases">
        <title>Genome assembly of Pristionchus species.</title>
        <authorList>
            <person name="Yoshida K."/>
            <person name="Sommer R.J."/>
        </authorList>
    </citation>
    <scope>NUCLEOTIDE SEQUENCE</scope>
    <source>
        <strain evidence="1">RS5133</strain>
    </source>
</reference>
<dbReference type="SUPFAM" id="SSF49899">
    <property type="entry name" value="Concanavalin A-like lectins/glucanases"/>
    <property type="match status" value="1"/>
</dbReference>